<evidence type="ECO:0000256" key="1">
    <source>
        <dbReference type="ARBA" id="ARBA00004442"/>
    </source>
</evidence>
<accession>A0A5M8NYR7</accession>
<dbReference type="Gene3D" id="1.25.40.390">
    <property type="match status" value="1"/>
</dbReference>
<dbReference type="AlphaFoldDB" id="A0A5M8NYR7"/>
<reference evidence="8 9" key="1">
    <citation type="submission" date="2019-03" db="EMBL/GenBank/DDBJ databases">
        <title>Single cell metagenomics reveals metabolic interactions within the superorganism composed of flagellate Streblomastix strix and complex community of Bacteroidetes bacteria on its surface.</title>
        <authorList>
            <person name="Treitli S.C."/>
            <person name="Kolisko M."/>
            <person name="Husnik F."/>
            <person name="Keeling P."/>
            <person name="Hampl V."/>
        </authorList>
    </citation>
    <scope>NUCLEOTIDE SEQUENCE [LARGE SCALE GENOMIC DNA]</scope>
    <source>
        <strain evidence="8">St1</strain>
    </source>
</reference>
<dbReference type="InterPro" id="IPR011990">
    <property type="entry name" value="TPR-like_helical_dom_sf"/>
</dbReference>
<feature type="domain" description="SusD-like N-terminal" evidence="7">
    <location>
        <begin position="114"/>
        <end position="237"/>
    </location>
</feature>
<evidence type="ECO:0000313" key="8">
    <source>
        <dbReference type="EMBL" id="KAA6301225.1"/>
    </source>
</evidence>
<comment type="similarity">
    <text evidence="2">Belongs to the SusD family.</text>
</comment>
<evidence type="ECO:0000256" key="5">
    <source>
        <dbReference type="ARBA" id="ARBA00023237"/>
    </source>
</evidence>
<evidence type="ECO:0000256" key="2">
    <source>
        <dbReference type="ARBA" id="ARBA00006275"/>
    </source>
</evidence>
<dbReference type="InterPro" id="IPR033985">
    <property type="entry name" value="SusD-like_N"/>
</dbReference>
<evidence type="ECO:0000259" key="7">
    <source>
        <dbReference type="Pfam" id="PF14322"/>
    </source>
</evidence>
<protein>
    <submittedName>
        <fullName evidence="8">RagB/SusD family nutrient uptake outer membrane protein</fullName>
    </submittedName>
</protein>
<feature type="domain" description="RagB/SusD" evidence="6">
    <location>
        <begin position="327"/>
        <end position="671"/>
    </location>
</feature>
<dbReference type="EMBL" id="SNRX01000023">
    <property type="protein sequence ID" value="KAA6301225.1"/>
    <property type="molecule type" value="Genomic_DNA"/>
</dbReference>
<name>A0A5M8NYR7_9BACT</name>
<proteinExistence type="inferred from homology"/>
<dbReference type="Pfam" id="PF07980">
    <property type="entry name" value="SusD_RagB"/>
    <property type="match status" value="1"/>
</dbReference>
<keyword evidence="5" id="KW-0998">Cell outer membrane</keyword>
<organism evidence="8 9">
    <name type="scientific">Candidatus Ordinivivax streblomastigis</name>
    <dbReference type="NCBI Taxonomy" id="2540710"/>
    <lineage>
        <taxon>Bacteria</taxon>
        <taxon>Pseudomonadati</taxon>
        <taxon>Bacteroidota</taxon>
        <taxon>Bacteroidia</taxon>
        <taxon>Bacteroidales</taxon>
        <taxon>Candidatus Ordinivivax</taxon>
    </lineage>
</organism>
<dbReference type="Proteomes" id="UP000324575">
    <property type="component" value="Unassembled WGS sequence"/>
</dbReference>
<sequence>MKKLKNIFLTIGVLLCVSCSDYLDVIPDNIATLDIVFNNRTTAERYLFNCYSFVPDYGSIWDNPGMSAGHETWYYTENGDRYFENKTSFWIALGMQNITEPLIDYWDGERGAKPMFRAIRECNIFLEYVSNPERVGDLTAQDRRRWLAEANILKAFYHYYLFQLYGPIPIVDKYVPISATQEEVKVTRVPVDEVVEYMVKLIDDNYTNLPPQIFLTGTEMGRLTQSAALSIKAKILLLAASPIFNGNTDYAHFKNKEGNPLISQDQDPGKIQAKWDRAAQATLAAIEMAEKNGHELYDFSLDATTELPEALHYGMNIRQAVTERFNKELVWSVGTQSTRSLQQNAMACLMPNLTQKKVNAGVLQGNARAIYAPTLETAERFYSANGVPIDEDVEWQSRGYYNNRYSTEVVPTTEKYNMKAGFTTAVLNFRREPRFYGSLGFDGGTWYGNGWTNPNDDASKNYVDAKKTKESGNKWAAMYSATGYFAKKLVYYENELSTNQQIIWEYPFPIVRLADLYLMYAEALNESTAGEDVNPVVYDYLRPIRERAGLKQGVLGQTEDIGDVRVAWEKYSNDPTKPLSKTGLRDIIRQERQIELALEGQQYFDLRRWKTAKSELSKPVRGWNIQGATEEDYYNIIVLYYPKAFTNKDYLWPIKENDLQIDDKLVQTYGW</sequence>
<dbReference type="InterPro" id="IPR012944">
    <property type="entry name" value="SusD_RagB_dom"/>
</dbReference>
<keyword evidence="4" id="KW-0472">Membrane</keyword>
<evidence type="ECO:0000256" key="3">
    <source>
        <dbReference type="ARBA" id="ARBA00022729"/>
    </source>
</evidence>
<evidence type="ECO:0000259" key="6">
    <source>
        <dbReference type="Pfam" id="PF07980"/>
    </source>
</evidence>
<comment type="caution">
    <text evidence="8">The sequence shown here is derived from an EMBL/GenBank/DDBJ whole genome shotgun (WGS) entry which is preliminary data.</text>
</comment>
<gene>
    <name evidence="8" type="ORF">EZS26_002614</name>
</gene>
<evidence type="ECO:0000256" key="4">
    <source>
        <dbReference type="ARBA" id="ARBA00023136"/>
    </source>
</evidence>
<keyword evidence="3" id="KW-0732">Signal</keyword>
<dbReference type="GO" id="GO:0009279">
    <property type="term" value="C:cell outer membrane"/>
    <property type="evidence" value="ECO:0007669"/>
    <property type="project" value="UniProtKB-SubCell"/>
</dbReference>
<dbReference type="Pfam" id="PF14322">
    <property type="entry name" value="SusD-like_3"/>
    <property type="match status" value="1"/>
</dbReference>
<dbReference type="SUPFAM" id="SSF48452">
    <property type="entry name" value="TPR-like"/>
    <property type="match status" value="1"/>
</dbReference>
<evidence type="ECO:0000313" key="9">
    <source>
        <dbReference type="Proteomes" id="UP000324575"/>
    </source>
</evidence>
<comment type="subcellular location">
    <subcellularLocation>
        <location evidence="1">Cell outer membrane</location>
    </subcellularLocation>
</comment>